<dbReference type="EMBL" id="BAABGR010000044">
    <property type="protein sequence ID" value="GAA4521310.1"/>
    <property type="molecule type" value="Genomic_DNA"/>
</dbReference>
<protein>
    <submittedName>
        <fullName evidence="6">Outer membrane beta-barrel family protein</fullName>
    </submittedName>
</protein>
<keyword evidence="4" id="KW-0732">Signal</keyword>
<dbReference type="Pfam" id="PF13620">
    <property type="entry name" value="CarboxypepD_reg"/>
    <property type="match status" value="1"/>
</dbReference>
<dbReference type="InterPro" id="IPR036942">
    <property type="entry name" value="Beta-barrel_TonB_sf"/>
</dbReference>
<evidence type="ECO:0000256" key="1">
    <source>
        <dbReference type="ARBA" id="ARBA00004442"/>
    </source>
</evidence>
<reference evidence="7" key="1">
    <citation type="journal article" date="2019" name="Int. J. Syst. Evol. Microbiol.">
        <title>The Global Catalogue of Microorganisms (GCM) 10K type strain sequencing project: providing services to taxonomists for standard genome sequencing and annotation.</title>
        <authorList>
            <consortium name="The Broad Institute Genomics Platform"/>
            <consortium name="The Broad Institute Genome Sequencing Center for Infectious Disease"/>
            <person name="Wu L."/>
            <person name="Ma J."/>
        </authorList>
    </citation>
    <scope>NUCLEOTIDE SEQUENCE [LARGE SCALE GENOMIC DNA]</scope>
    <source>
        <strain evidence="7">JCM 17858</strain>
    </source>
</reference>
<proteinExistence type="predicted"/>
<feature type="domain" description="Outer membrane protein beta-barrel" evidence="5">
    <location>
        <begin position="378"/>
        <end position="780"/>
    </location>
</feature>
<dbReference type="Gene3D" id="2.60.40.1120">
    <property type="entry name" value="Carboxypeptidase-like, regulatory domain"/>
    <property type="match status" value="1"/>
</dbReference>
<keyword evidence="2" id="KW-0472">Membrane</keyword>
<evidence type="ECO:0000259" key="5">
    <source>
        <dbReference type="Pfam" id="PF14905"/>
    </source>
</evidence>
<evidence type="ECO:0000313" key="7">
    <source>
        <dbReference type="Proteomes" id="UP001500394"/>
    </source>
</evidence>
<accession>A0ABP8R8S7</accession>
<dbReference type="SUPFAM" id="SSF49464">
    <property type="entry name" value="Carboxypeptidase regulatory domain-like"/>
    <property type="match status" value="1"/>
</dbReference>
<evidence type="ECO:0000256" key="4">
    <source>
        <dbReference type="SAM" id="SignalP"/>
    </source>
</evidence>
<dbReference type="Pfam" id="PF14905">
    <property type="entry name" value="OMP_b-brl_3"/>
    <property type="match status" value="1"/>
</dbReference>
<gene>
    <name evidence="6" type="ORF">GCM10023173_26600</name>
</gene>
<dbReference type="PANTHER" id="PTHR40980:SF4">
    <property type="entry name" value="TONB-DEPENDENT RECEPTOR-LIKE BETA-BARREL DOMAIN-CONTAINING PROTEIN"/>
    <property type="match status" value="1"/>
</dbReference>
<evidence type="ECO:0000313" key="6">
    <source>
        <dbReference type="EMBL" id="GAA4521310.1"/>
    </source>
</evidence>
<sequence length="804" mass="90659">MRIFYNLVLFILAFLSVVQAQQLTLSGKVLKENGDAVPNASVFLVTEPSRGIIKSAVTDENGVYKFFGFPKGSFRIQVTAVGFAAGESAPFTLDDTSFVVDDIILLEKTKEIETVEVKGQLPMIQNSKGKLVMNVENSSVAAGNNALEVLKRAPGVYVDKDDNITLMGNSGVNVTIDGRQTYMTGEQLATLLKSMSGDQIKSIELSTVRTAKDDAEGGGGLINITLKKNRLEGMNGNVTLSAGYGKKFRGNGGFNLNYRKNGTAFFSNYSYTDNKRLENINILRVIPGGNSQTTFDQMADAMDRMKTHSYKFGVEQRTSKRNVLVAQFTGSNNNNDENNISDTKMGEHFGVVDSLLDSYNIAGDKFNRYSFNVNNKFTIDSTGKKLALDVDYSIFNRDGLSNYEYATKLNDMQLLRPIEYEQAITGKKINIFATKLDYTQPMWKGALEAGVKYSNVDTKNDISFLLSNDKAGNWIVDNGRTNSFNYTEEIMAGYLDFARDIKKWGFKIGLRGEYTISNGYSPTLDEAVKKNYFDLFPSASVSYSLNENHNFSLSYSRKVTRPNYNDLNPFETYIDKRTYVKGNSFLRPSYKDGFTLVYTLFKRFNVAVGFDYTNDAIVESIGQDSVLKTTWVLKENVGRQSTGYVNLTVPLRIGKVWTMYNNLTGIHLYFKGPVSGYYVDQGTFFVQGNSTNTFKLNSQLSAEVLVRGNTRFIFNMYEIQPRIATDLGLTYNFKDKVSSLKFGFTDVFHTDHNNVFTHFKEFDSKIYQYHDSQTFRLTFTRKFGNLKQSFRRIDNNSEEKERAM</sequence>
<organism evidence="6 7">
    <name type="scientific">Sphingobacterium thermophilum</name>
    <dbReference type="NCBI Taxonomy" id="768534"/>
    <lineage>
        <taxon>Bacteria</taxon>
        <taxon>Pseudomonadati</taxon>
        <taxon>Bacteroidota</taxon>
        <taxon>Sphingobacteriia</taxon>
        <taxon>Sphingobacteriales</taxon>
        <taxon>Sphingobacteriaceae</taxon>
        <taxon>Sphingobacterium</taxon>
    </lineage>
</organism>
<comment type="subcellular location">
    <subcellularLocation>
        <location evidence="1">Cell outer membrane</location>
    </subcellularLocation>
</comment>
<feature type="signal peptide" evidence="4">
    <location>
        <begin position="1"/>
        <end position="20"/>
    </location>
</feature>
<keyword evidence="3" id="KW-0998">Cell outer membrane</keyword>
<comment type="caution">
    <text evidence="6">The sequence shown here is derived from an EMBL/GenBank/DDBJ whole genome shotgun (WGS) entry which is preliminary data.</text>
</comment>
<dbReference type="PANTHER" id="PTHR40980">
    <property type="entry name" value="PLUG DOMAIN-CONTAINING PROTEIN"/>
    <property type="match status" value="1"/>
</dbReference>
<dbReference type="Gene3D" id="2.40.170.20">
    <property type="entry name" value="TonB-dependent receptor, beta-barrel domain"/>
    <property type="match status" value="1"/>
</dbReference>
<evidence type="ECO:0000256" key="3">
    <source>
        <dbReference type="ARBA" id="ARBA00023237"/>
    </source>
</evidence>
<dbReference type="InterPro" id="IPR041700">
    <property type="entry name" value="OMP_b-brl_3"/>
</dbReference>
<dbReference type="InterPro" id="IPR008969">
    <property type="entry name" value="CarboxyPept-like_regulatory"/>
</dbReference>
<dbReference type="Proteomes" id="UP001500394">
    <property type="component" value="Unassembled WGS sequence"/>
</dbReference>
<dbReference type="RefSeq" id="WP_345069246.1">
    <property type="nucleotide sequence ID" value="NZ_BAABGR010000044.1"/>
</dbReference>
<name>A0ABP8R8S7_9SPHI</name>
<keyword evidence="7" id="KW-1185">Reference proteome</keyword>
<evidence type="ECO:0000256" key="2">
    <source>
        <dbReference type="ARBA" id="ARBA00023136"/>
    </source>
</evidence>
<feature type="chain" id="PRO_5046298392" evidence="4">
    <location>
        <begin position="21"/>
        <end position="804"/>
    </location>
</feature>
<dbReference type="SUPFAM" id="SSF56935">
    <property type="entry name" value="Porins"/>
    <property type="match status" value="1"/>
</dbReference>